<dbReference type="Gene3D" id="3.30.1690.10">
    <property type="entry name" value="TcpA-like pilin"/>
    <property type="match status" value="1"/>
</dbReference>
<feature type="transmembrane region" description="Helical" evidence="1">
    <location>
        <begin position="21"/>
        <end position="41"/>
    </location>
</feature>
<keyword evidence="1" id="KW-0472">Membrane</keyword>
<evidence type="ECO:0000313" key="4">
    <source>
        <dbReference type="Proteomes" id="UP000588051"/>
    </source>
</evidence>
<dbReference type="SUPFAM" id="SSF54523">
    <property type="entry name" value="Pili subunits"/>
    <property type="match status" value="1"/>
</dbReference>
<dbReference type="InterPro" id="IPR045584">
    <property type="entry name" value="Pilin-like"/>
</dbReference>
<keyword evidence="1" id="KW-0812">Transmembrane</keyword>
<evidence type="ECO:0000259" key="2">
    <source>
        <dbReference type="Pfam" id="PF08805"/>
    </source>
</evidence>
<dbReference type="Pfam" id="PF08805">
    <property type="entry name" value="PilS"/>
    <property type="match status" value="1"/>
</dbReference>
<dbReference type="AlphaFoldDB" id="A0A850QIP8"/>
<keyword evidence="1" id="KW-1133">Transmembrane helix</keyword>
<protein>
    <recommendedName>
        <fullName evidence="2">Type 4 secretion system PilS N-terminal domain-containing protein</fullName>
    </recommendedName>
</protein>
<sequence length="181" mass="18758">MKQQYMMAAGKKMKQAGFTMVEFGLVLVIGAILIVGIFSKFSANTSATQTNQLTGDLTTLMGQVKSSYANNYSAVTNAKLDSGSFFKNLNSLNDNAGSVTTNLGGGSLTVSSGTVNTAGDSVSYVVTQLPDSSCVPFVTAMSKTVTKLSVGTNVVKAPGTNPDPSQIKCSGDNNSITMLVQ</sequence>
<dbReference type="Proteomes" id="UP000588051">
    <property type="component" value="Unassembled WGS sequence"/>
</dbReference>
<accession>A0A850QIP8</accession>
<gene>
    <name evidence="3" type="ORF">HV832_14195</name>
</gene>
<keyword evidence="4" id="KW-1185">Reference proteome</keyword>
<feature type="domain" description="Type 4 secretion system PilS N-terminal" evidence="2">
    <location>
        <begin position="49"/>
        <end position="178"/>
    </location>
</feature>
<dbReference type="InterPro" id="IPR014911">
    <property type="entry name" value="PilS_N"/>
</dbReference>
<reference evidence="3 4" key="1">
    <citation type="submission" date="2020-06" db="EMBL/GenBank/DDBJ databases">
        <authorList>
            <person name="Qiu C."/>
            <person name="Liu Z."/>
        </authorList>
    </citation>
    <scope>NUCLEOTIDE SEQUENCE [LARGE SCALE GENOMIC DNA]</scope>
    <source>
        <strain evidence="3 4">EM 1</strain>
    </source>
</reference>
<proteinExistence type="predicted"/>
<evidence type="ECO:0000256" key="1">
    <source>
        <dbReference type="SAM" id="Phobius"/>
    </source>
</evidence>
<organism evidence="3 4">
    <name type="scientific">Undibacterium oligocarboniphilum</name>
    <dbReference type="NCBI Taxonomy" id="666702"/>
    <lineage>
        <taxon>Bacteria</taxon>
        <taxon>Pseudomonadati</taxon>
        <taxon>Pseudomonadota</taxon>
        <taxon>Betaproteobacteria</taxon>
        <taxon>Burkholderiales</taxon>
        <taxon>Oxalobacteraceae</taxon>
        <taxon>Undibacterium</taxon>
    </lineage>
</organism>
<name>A0A850QIP8_9BURK</name>
<dbReference type="EMBL" id="JABXYJ010000008">
    <property type="protein sequence ID" value="NVO78977.1"/>
    <property type="molecule type" value="Genomic_DNA"/>
</dbReference>
<evidence type="ECO:0000313" key="3">
    <source>
        <dbReference type="EMBL" id="NVO78977.1"/>
    </source>
</evidence>
<dbReference type="RefSeq" id="WP_176804512.1">
    <property type="nucleotide sequence ID" value="NZ_JABXYJ010000008.1"/>
</dbReference>
<comment type="caution">
    <text evidence="3">The sequence shown here is derived from an EMBL/GenBank/DDBJ whole genome shotgun (WGS) entry which is preliminary data.</text>
</comment>